<protein>
    <submittedName>
        <fullName evidence="2">Uncharacterized protein</fullName>
    </submittedName>
</protein>
<evidence type="ECO:0000256" key="1">
    <source>
        <dbReference type="SAM" id="Phobius"/>
    </source>
</evidence>
<dbReference type="RefSeq" id="WP_080066437.1">
    <property type="nucleotide sequence ID" value="NZ_MZGX01000033.1"/>
</dbReference>
<proteinExistence type="predicted"/>
<evidence type="ECO:0000313" key="3">
    <source>
        <dbReference type="Proteomes" id="UP000191554"/>
    </source>
</evidence>
<dbReference type="STRING" id="48256.CLHUN_39770"/>
<dbReference type="EMBL" id="MZGX01000033">
    <property type="protein sequence ID" value="OPX42190.1"/>
    <property type="molecule type" value="Genomic_DNA"/>
</dbReference>
<keyword evidence="3" id="KW-1185">Reference proteome</keyword>
<feature type="transmembrane region" description="Helical" evidence="1">
    <location>
        <begin position="7"/>
        <end position="28"/>
    </location>
</feature>
<organism evidence="2 3">
    <name type="scientific">Ruminiclostridium hungatei</name>
    <name type="common">Clostridium hungatei</name>
    <dbReference type="NCBI Taxonomy" id="48256"/>
    <lineage>
        <taxon>Bacteria</taxon>
        <taxon>Bacillati</taxon>
        <taxon>Bacillota</taxon>
        <taxon>Clostridia</taxon>
        <taxon>Eubacteriales</taxon>
        <taxon>Oscillospiraceae</taxon>
        <taxon>Ruminiclostridium</taxon>
    </lineage>
</organism>
<feature type="transmembrane region" description="Helical" evidence="1">
    <location>
        <begin position="34"/>
        <end position="53"/>
    </location>
</feature>
<comment type="caution">
    <text evidence="2">The sequence shown here is derived from an EMBL/GenBank/DDBJ whole genome shotgun (WGS) entry which is preliminary data.</text>
</comment>
<evidence type="ECO:0000313" key="2">
    <source>
        <dbReference type="EMBL" id="OPX42190.1"/>
    </source>
</evidence>
<keyword evidence="1" id="KW-0812">Transmembrane</keyword>
<dbReference type="AlphaFoldDB" id="A0A1V4SEA9"/>
<feature type="transmembrane region" description="Helical" evidence="1">
    <location>
        <begin position="65"/>
        <end position="83"/>
    </location>
</feature>
<reference evidence="2 3" key="1">
    <citation type="submission" date="2017-03" db="EMBL/GenBank/DDBJ databases">
        <title>Genome sequence of Clostridium hungatei DSM 14427.</title>
        <authorList>
            <person name="Poehlein A."/>
            <person name="Daniel R."/>
        </authorList>
    </citation>
    <scope>NUCLEOTIDE SEQUENCE [LARGE SCALE GENOMIC DNA]</scope>
    <source>
        <strain evidence="2 3">DSM 14427</strain>
    </source>
</reference>
<name>A0A1V4SEA9_RUMHU</name>
<keyword evidence="1" id="KW-0472">Membrane</keyword>
<accession>A0A1V4SEA9</accession>
<dbReference type="Proteomes" id="UP000191554">
    <property type="component" value="Unassembled WGS sequence"/>
</dbReference>
<gene>
    <name evidence="2" type="ORF">CLHUN_39770</name>
</gene>
<keyword evidence="1" id="KW-1133">Transmembrane helix</keyword>
<sequence>MSERVLKIMLAIELAIVVIFFNIAKYWPDYTMDAFFFVICLTFANMIFVFRTFGKVYKEKNKYGAWIFTGILILLPFIRFILFR</sequence>